<proteinExistence type="predicted"/>
<evidence type="ECO:0000256" key="1">
    <source>
        <dbReference type="ARBA" id="ARBA00022801"/>
    </source>
</evidence>
<dbReference type="GO" id="GO:0052689">
    <property type="term" value="F:carboxylic ester hydrolase activity"/>
    <property type="evidence" value="ECO:0007669"/>
    <property type="project" value="InterPro"/>
</dbReference>
<dbReference type="Gene3D" id="3.40.50.1820">
    <property type="entry name" value="alpha/beta hydrolase"/>
    <property type="match status" value="1"/>
</dbReference>
<evidence type="ECO:0000313" key="4">
    <source>
        <dbReference type="EMBL" id="QEI05968.1"/>
    </source>
</evidence>
<dbReference type="SUPFAM" id="SSF53474">
    <property type="entry name" value="alpha/beta-Hydrolases"/>
    <property type="match status" value="1"/>
</dbReference>
<evidence type="ECO:0000313" key="5">
    <source>
        <dbReference type="Proteomes" id="UP000325161"/>
    </source>
</evidence>
<keyword evidence="5" id="KW-1185">Reference proteome</keyword>
<dbReference type="GO" id="GO:0016020">
    <property type="term" value="C:membrane"/>
    <property type="evidence" value="ECO:0007669"/>
    <property type="project" value="TreeGrafter"/>
</dbReference>
<dbReference type="InterPro" id="IPR012354">
    <property type="entry name" value="Esterase_lipase"/>
</dbReference>
<dbReference type="AlphaFoldDB" id="A0A5C0AUI0"/>
<dbReference type="Pfam" id="PF12146">
    <property type="entry name" value="Hydrolase_4"/>
    <property type="match status" value="1"/>
</dbReference>
<reference evidence="4 5" key="1">
    <citation type="submission" date="2019-08" db="EMBL/GenBank/DDBJ databases">
        <title>Amphibian skin-associated Pigmentiphaga: genome sequence and occurrence across geography and hosts.</title>
        <authorList>
            <person name="Bletz M.C."/>
            <person name="Bunk B."/>
            <person name="Sproeer C."/>
            <person name="Biwer P."/>
            <person name="Reiter S."/>
            <person name="Rabemananjara F.C.E."/>
            <person name="Schulz S."/>
            <person name="Overmann J."/>
            <person name="Vences M."/>
        </authorList>
    </citation>
    <scope>NUCLEOTIDE SEQUENCE [LARGE SCALE GENOMIC DNA]</scope>
    <source>
        <strain evidence="4 5">Mada1488</strain>
    </source>
</reference>
<evidence type="ECO:0000259" key="3">
    <source>
        <dbReference type="Pfam" id="PF12146"/>
    </source>
</evidence>
<dbReference type="KEGG" id="pacr:FXN63_09025"/>
<evidence type="ECO:0000256" key="2">
    <source>
        <dbReference type="PIRSR" id="PIRSR017388-1"/>
    </source>
</evidence>
<protein>
    <submittedName>
        <fullName evidence="4">Alpha/beta fold hydrolase</fullName>
    </submittedName>
</protein>
<dbReference type="InterPro" id="IPR050266">
    <property type="entry name" value="AB_hydrolase_sf"/>
</dbReference>
<feature type="active site" description="Nucleophile" evidence="2">
    <location>
        <position position="91"/>
    </location>
</feature>
<keyword evidence="1 4" id="KW-0378">Hydrolase</keyword>
<feature type="active site" description="Charge relay system" evidence="2">
    <location>
        <position position="247"/>
    </location>
</feature>
<dbReference type="OrthoDB" id="8612291at2"/>
<dbReference type="PANTHER" id="PTHR43798">
    <property type="entry name" value="MONOACYLGLYCEROL LIPASE"/>
    <property type="match status" value="1"/>
</dbReference>
<dbReference type="PANTHER" id="PTHR43798:SF31">
    <property type="entry name" value="AB HYDROLASE SUPERFAMILY PROTEIN YCLE"/>
    <property type="match status" value="1"/>
</dbReference>
<dbReference type="Proteomes" id="UP000325161">
    <property type="component" value="Chromosome"/>
</dbReference>
<sequence length="281" mass="31044">MSIVDNEFVLEGGRTGVMLIHGLTGTPNEMRVVAKGLHRAGFTVYCVQLAGHCGTEEDLLATTWRDWYASVEAGAERLKKRVDNLFVGGLSMGALLALRLAAQRPDLVDGVAAYATMFRHDGWSMPAFTRLAFLLPVFRALGIGRHRSFLEQPPYGIKDENLRKRIVAQMQSGDSSAAGLPGNPWWAVAEMSVLSSTVRRQLRDIQSPCLVVHATEDDVASLRNAELIARRVTQAPVEMLLLKDSYHMVTIDRERRTVINKTIEFINRIVDEKGKAMGAAA</sequence>
<dbReference type="InterPro" id="IPR029058">
    <property type="entry name" value="AB_hydrolase_fold"/>
</dbReference>
<dbReference type="EMBL" id="CP043046">
    <property type="protein sequence ID" value="QEI05968.1"/>
    <property type="molecule type" value="Genomic_DNA"/>
</dbReference>
<name>A0A5C0AUI0_9BURK</name>
<organism evidence="4 5">
    <name type="scientific">Pigmentiphaga aceris</name>
    <dbReference type="NCBI Taxonomy" id="1940612"/>
    <lineage>
        <taxon>Bacteria</taxon>
        <taxon>Pseudomonadati</taxon>
        <taxon>Pseudomonadota</taxon>
        <taxon>Betaproteobacteria</taxon>
        <taxon>Burkholderiales</taxon>
        <taxon>Alcaligenaceae</taxon>
        <taxon>Pigmentiphaga</taxon>
    </lineage>
</organism>
<feature type="domain" description="Serine aminopeptidase S33" evidence="3">
    <location>
        <begin position="17"/>
        <end position="253"/>
    </location>
</feature>
<dbReference type="RefSeq" id="WP_148814351.1">
    <property type="nucleotide sequence ID" value="NZ_CP043046.1"/>
</dbReference>
<feature type="active site" description="Charge relay system" evidence="2">
    <location>
        <position position="217"/>
    </location>
</feature>
<gene>
    <name evidence="4" type="ORF">FXN63_09025</name>
</gene>
<accession>A0A5C0AUI0</accession>
<dbReference type="PIRSF" id="PIRSF017388">
    <property type="entry name" value="Esterase_lipase"/>
    <property type="match status" value="1"/>
</dbReference>
<dbReference type="InterPro" id="IPR022742">
    <property type="entry name" value="Hydrolase_4"/>
</dbReference>